<gene>
    <name evidence="2" type="ORF">L249_3637</name>
</gene>
<evidence type="ECO:0000313" key="2">
    <source>
        <dbReference type="EMBL" id="RCI07379.1"/>
    </source>
</evidence>
<reference evidence="2 3" key="1">
    <citation type="journal article" date="2015" name="BMC Genomics">
        <title>Insights from the genome of Ophiocordyceps polyrhachis-furcata to pathogenicity and host specificity in insect fungi.</title>
        <authorList>
            <person name="Wichadakul D."/>
            <person name="Kobmoo N."/>
            <person name="Ingsriswang S."/>
            <person name="Tangphatsornruang S."/>
            <person name="Chantasingh D."/>
            <person name="Luangsa-ard J.J."/>
            <person name="Eurwilaichitr L."/>
        </authorList>
    </citation>
    <scope>NUCLEOTIDE SEQUENCE [LARGE SCALE GENOMIC DNA]</scope>
    <source>
        <strain evidence="2 3">BCC 54312</strain>
    </source>
</reference>
<accession>A0A367KYX8</accession>
<comment type="caution">
    <text evidence="2">The sequence shown here is derived from an EMBL/GenBank/DDBJ whole genome shotgun (WGS) entry which is preliminary data.</text>
</comment>
<feature type="compositionally biased region" description="Low complexity" evidence="1">
    <location>
        <begin position="77"/>
        <end position="95"/>
    </location>
</feature>
<dbReference type="AlphaFoldDB" id="A0A367KYX8"/>
<organism evidence="2 3">
    <name type="scientific">Ophiocordyceps polyrhachis-furcata BCC 54312</name>
    <dbReference type="NCBI Taxonomy" id="1330021"/>
    <lineage>
        <taxon>Eukaryota</taxon>
        <taxon>Fungi</taxon>
        <taxon>Dikarya</taxon>
        <taxon>Ascomycota</taxon>
        <taxon>Pezizomycotina</taxon>
        <taxon>Sordariomycetes</taxon>
        <taxon>Hypocreomycetidae</taxon>
        <taxon>Hypocreales</taxon>
        <taxon>Ophiocordycipitaceae</taxon>
        <taxon>Ophiocordyceps</taxon>
    </lineage>
</organism>
<dbReference type="EMBL" id="LKCN02000032">
    <property type="protein sequence ID" value="RCI07379.1"/>
    <property type="molecule type" value="Genomic_DNA"/>
</dbReference>
<feature type="region of interest" description="Disordered" evidence="1">
    <location>
        <begin position="77"/>
        <end position="102"/>
    </location>
</feature>
<sequence length="186" mass="19182">MLSQWTFGWEYSLGRLVPADVGGDIPPGTTCPTGDCSAEPAGTGGRVHVDSAGQDVPGDMSSPGRVVPADVGVGIPPGTTSPSGPGIPGTGRPSGCSGGNTPWDDLSQRALGAAYSLGQVVPAGGCHARWDEPRPYGRHAPWDRLSQWTPRAPWDDLSQRLSAAPSPLGRAGVCTWTPLDRMSQGT</sequence>
<dbReference type="Proteomes" id="UP000253664">
    <property type="component" value="Unassembled WGS sequence"/>
</dbReference>
<protein>
    <submittedName>
        <fullName evidence="2">Uncharacterized protein</fullName>
    </submittedName>
</protein>
<evidence type="ECO:0000313" key="3">
    <source>
        <dbReference type="Proteomes" id="UP000253664"/>
    </source>
</evidence>
<proteinExistence type="predicted"/>
<name>A0A367KYX8_9HYPO</name>
<evidence type="ECO:0000256" key="1">
    <source>
        <dbReference type="SAM" id="MobiDB-lite"/>
    </source>
</evidence>
<keyword evidence="3" id="KW-1185">Reference proteome</keyword>